<dbReference type="OrthoDB" id="4015819at2759"/>
<dbReference type="EMBL" id="CP017629">
    <property type="protein sequence ID" value="AOW30505.1"/>
    <property type="molecule type" value="Genomic_DNA"/>
</dbReference>
<gene>
    <name evidence="3" type="ordered locus">CAALFM_C701380WA</name>
    <name evidence="2" type="ordered locus">orf19.6919</name>
</gene>
<dbReference type="InParanoid" id="A0A1D8PQU1"/>
<organism evidence="3 4">
    <name type="scientific">Candida albicans (strain SC5314 / ATCC MYA-2876)</name>
    <name type="common">Yeast</name>
    <dbReference type="NCBI Taxonomy" id="237561"/>
    <lineage>
        <taxon>Eukaryota</taxon>
        <taxon>Fungi</taxon>
        <taxon>Dikarya</taxon>
        <taxon>Ascomycota</taxon>
        <taxon>Saccharomycotina</taxon>
        <taxon>Pichiomycetes</taxon>
        <taxon>Debaryomycetaceae</taxon>
        <taxon>Candida/Lodderomyces clade</taxon>
        <taxon>Candida</taxon>
    </lineage>
</organism>
<reference evidence="3 4" key="1">
    <citation type="journal article" date="2004" name="Proc. Natl. Acad. Sci. U.S.A.">
        <title>The diploid genome sequence of Candida albicans.</title>
        <authorList>
            <person name="Jones T."/>
            <person name="Federspiel N.A."/>
            <person name="Chibana H."/>
            <person name="Dungan J."/>
            <person name="Kalman S."/>
            <person name="Magee B.B."/>
            <person name="Newport G."/>
            <person name="Thorstenson Y.R."/>
            <person name="Agabian N."/>
            <person name="Magee P.T."/>
            <person name="Davis R.W."/>
            <person name="Scherer S."/>
        </authorList>
    </citation>
    <scope>NUCLEOTIDE SEQUENCE [LARGE SCALE GENOMIC DNA]</scope>
    <source>
        <strain evidence="4">SC5314 / ATCC MYA-2876</strain>
    </source>
</reference>
<keyword evidence="1" id="KW-0472">Membrane</keyword>
<dbReference type="RefSeq" id="XP_712490.1">
    <property type="nucleotide sequence ID" value="XM_707397.1"/>
</dbReference>
<feature type="transmembrane region" description="Helical" evidence="1">
    <location>
        <begin position="86"/>
        <end position="106"/>
    </location>
</feature>
<feature type="transmembrane region" description="Helical" evidence="1">
    <location>
        <begin position="166"/>
        <end position="187"/>
    </location>
</feature>
<feature type="transmembrane region" description="Helical" evidence="1">
    <location>
        <begin position="113"/>
        <end position="132"/>
    </location>
</feature>
<dbReference type="KEGG" id="cal:CAALFM_C701380WA"/>
<evidence type="ECO:0000313" key="3">
    <source>
        <dbReference type="EMBL" id="AOW30505.1"/>
    </source>
</evidence>
<accession>A0A1D8PQU1</accession>
<reference evidence="3 4" key="2">
    <citation type="journal article" date="2007" name="Genome Biol.">
        <title>Assembly of the Candida albicans genome into sixteen supercontigs aligned on the eight chromosomes.</title>
        <authorList>
            <person name="van het Hoog M."/>
            <person name="Rast T.J."/>
            <person name="Martchenko M."/>
            <person name="Grindle S."/>
            <person name="Dignard D."/>
            <person name="Hogues H."/>
            <person name="Cuomo C."/>
            <person name="Berriman M."/>
            <person name="Scherer S."/>
            <person name="Magee B.B."/>
            <person name="Whiteway M."/>
            <person name="Chibana H."/>
            <person name="Nantel A."/>
            <person name="Magee P.T."/>
        </authorList>
    </citation>
    <scope>GENOME REANNOTATION</scope>
    <source>
        <strain evidence="4">SC5314 / ATCC MYA-2876</strain>
    </source>
</reference>
<evidence type="ECO:0000313" key="2">
    <source>
        <dbReference type="CGD" id="CAL0000175017"/>
    </source>
</evidence>
<proteinExistence type="predicted"/>
<evidence type="ECO:0000256" key="1">
    <source>
        <dbReference type="SAM" id="Phobius"/>
    </source>
</evidence>
<sequence length="375" mass="44503">MYTTNTLLDEKSFSLSQKYSIYHQPFTNTYQSNRYIYIIDKYFCKFIHNPIISSIILILSYTYYYYYYYYNNDNYDYDDYYLPQYLFVNDLVSNIINLICILRFQYRFKFNHLIGELIFFIGQSILSYQLIINQLLIHFNESTATTTTTTTTGTGTGTSTINCTLIIQWTIILQMILPIIILVFTYVDNYRNRNRNNDSNDNYTSGGLYSVIFEGNNHYIPVFLSYSFFLININLINANTTNTTTTTTTTSSSFSSTGSINTISNWFLELTFQQLIKFIYQLSCFSFKFYLMYQFILYELSINQIGFKKFINYQEFYPKLKEEDEEEEEEDKNAITTTTTRRLNIINFLKSDQFKNMLMILVCLIIIIIDIIQIK</sequence>
<evidence type="ECO:0000313" key="4">
    <source>
        <dbReference type="Proteomes" id="UP000000559"/>
    </source>
</evidence>
<keyword evidence="1" id="KW-1133">Transmembrane helix</keyword>
<protein>
    <submittedName>
        <fullName evidence="3">Uncharacterized protein</fullName>
    </submittedName>
</protein>
<dbReference type="AlphaFoldDB" id="A0A1D8PQU1"/>
<keyword evidence="1" id="KW-0812">Transmembrane</keyword>
<feature type="transmembrane region" description="Helical" evidence="1">
    <location>
        <begin position="46"/>
        <end position="66"/>
    </location>
</feature>
<dbReference type="Proteomes" id="UP000000559">
    <property type="component" value="Chromosome 7"/>
</dbReference>
<name>A0A1D8PQU1_CANAL</name>
<dbReference type="VEuPathDB" id="FungiDB:C7_01380W_A"/>
<dbReference type="GeneID" id="3645891"/>
<reference evidence="3 4" key="3">
    <citation type="journal article" date="2013" name="Genome Biol.">
        <title>Assembly of a phased diploid Candida albicans genome facilitates allele-specific measurements and provides a simple model for repeat and indel structure.</title>
        <authorList>
            <person name="Muzzey D."/>
            <person name="Schwartz K."/>
            <person name="Weissman J.S."/>
            <person name="Sherlock G."/>
        </authorList>
    </citation>
    <scope>NUCLEOTIDE SEQUENCE [LARGE SCALE GENOMIC DNA]</scope>
    <source>
        <strain evidence="4">SC5314 / ATCC MYA-2876</strain>
    </source>
</reference>
<dbReference type="CGD" id="CAL0000175017">
    <property type="gene designation" value="orf19.6919"/>
</dbReference>
<dbReference type="OMA" id="ICILRFQ"/>
<keyword evidence="4" id="KW-1185">Reference proteome</keyword>
<feature type="transmembrane region" description="Helical" evidence="1">
    <location>
        <begin position="357"/>
        <end position="374"/>
    </location>
</feature>